<feature type="compositionally biased region" description="Low complexity" evidence="1">
    <location>
        <begin position="584"/>
        <end position="593"/>
    </location>
</feature>
<sequence length="730" mass="77895">MILLRILCALILKGKKLVVPKNCDWEPRPAEQTCTSYLLEWWMPDCELSLAAYENYLNYISSTKPVNATYWGTGSDDGPPASFAFDQQVESVQMLCCKIRDDSSNVYSGLDLYAAFDNDEYFEADCPTTPLTPGGIDDPCTFDGDCDSGLCLFAGGSDVGTCGCLKNLDCNVDAPPGRPDICVPTTNTCTDGDNGSPCDNDDQCESGKCNTPTSGGGKGNGEEKTYYICVPAPPAVVKGGLSKGLLIGISVGGGMLGLGLIAAFVRTKKKKKRKRGTSGDYDSDAYDGSTITSSLKSYGNKKQKNGDTTSVAESKVCHCNKQLCHVCGQLEERGTTQFIPVGVISAISEKSEKPIRNIATAPTIPTGNKGQGGQGNIVTPTYADLEAAVLKGDWVLVEEISRLLGEANADEIASFNAPLRSSQDSALSSGLGGTSVVDYGFNALRMSELDGYFEVGNFAAARDVAAKYAAVDYAASSGMMPTESAEKTVEELKEIKSQALRLLDRVAPAEAEHIDLLMSEFKGREEMLVEQLMDLSERRVLKNERAVNMVKAKKDGKRQAKLSRAEGQTEGKPVFAAGTPMPPGLAALEAAKGGVKEEGKEEGEKEEEVKKEESKDLETPPIPPKALGLALSTFSVAEEGDAPVREIDKQLQANLAKPPSLPDFSEVDIATAIAADDWDAVRTIIELIISLISELEYLGVEAAIDAFSSSSRGLENSSTGLSPYSRTSQD</sequence>
<reference evidence="4" key="1">
    <citation type="submission" date="2022-07" db="EMBL/GenBank/DDBJ databases">
        <title>Genome analysis of Parmales, a sister group of diatoms, reveals the evolutionary specialization of diatoms from phago-mixotrophs to photoautotrophs.</title>
        <authorList>
            <person name="Ban H."/>
            <person name="Sato S."/>
            <person name="Yoshikawa S."/>
            <person name="Kazumasa Y."/>
            <person name="Nakamura Y."/>
            <person name="Ichinomiya M."/>
            <person name="Saitoh K."/>
            <person name="Sato N."/>
            <person name="Blanc-Mathieu R."/>
            <person name="Endo H."/>
            <person name="Kuwata A."/>
            <person name="Ogata H."/>
        </authorList>
    </citation>
    <scope>NUCLEOTIDE SEQUENCE</scope>
</reference>
<keyword evidence="2" id="KW-0812">Transmembrane</keyword>
<organism evidence="4 5">
    <name type="scientific">Triparma retinervis</name>
    <dbReference type="NCBI Taxonomy" id="2557542"/>
    <lineage>
        <taxon>Eukaryota</taxon>
        <taxon>Sar</taxon>
        <taxon>Stramenopiles</taxon>
        <taxon>Ochrophyta</taxon>
        <taxon>Bolidophyceae</taxon>
        <taxon>Parmales</taxon>
        <taxon>Triparmaceae</taxon>
        <taxon>Triparma</taxon>
    </lineage>
</organism>
<evidence type="ECO:0000256" key="1">
    <source>
        <dbReference type="SAM" id="MobiDB-lite"/>
    </source>
</evidence>
<dbReference type="Proteomes" id="UP001165082">
    <property type="component" value="Unassembled WGS sequence"/>
</dbReference>
<protein>
    <submittedName>
        <fullName evidence="4">Uncharacterized protein</fullName>
    </submittedName>
</protein>
<feature type="compositionally biased region" description="Basic and acidic residues" evidence="1">
    <location>
        <begin position="594"/>
        <end position="618"/>
    </location>
</feature>
<dbReference type="OrthoDB" id="207392at2759"/>
<keyword evidence="2" id="KW-0472">Membrane</keyword>
<comment type="caution">
    <text evidence="4">The sequence shown here is derived from an EMBL/GenBank/DDBJ whole genome shotgun (WGS) entry which is preliminary data.</text>
</comment>
<feature type="transmembrane region" description="Helical" evidence="2">
    <location>
        <begin position="244"/>
        <end position="265"/>
    </location>
</feature>
<dbReference type="EMBL" id="BRXZ01002035">
    <property type="protein sequence ID" value="GMH52792.1"/>
    <property type="molecule type" value="Genomic_DNA"/>
</dbReference>
<accession>A0A9W6ZK64</accession>
<keyword evidence="2" id="KW-1133">Transmembrane helix</keyword>
<feature type="region of interest" description="Disordered" evidence="1">
    <location>
        <begin position="710"/>
        <end position="730"/>
    </location>
</feature>
<dbReference type="AlphaFoldDB" id="A0A9W6ZK64"/>
<feature type="chain" id="PRO_5040899248" evidence="3">
    <location>
        <begin position="17"/>
        <end position="730"/>
    </location>
</feature>
<proteinExistence type="predicted"/>
<feature type="region of interest" description="Disordered" evidence="1">
    <location>
        <begin position="551"/>
        <end position="624"/>
    </location>
</feature>
<evidence type="ECO:0000313" key="5">
    <source>
        <dbReference type="Proteomes" id="UP001165082"/>
    </source>
</evidence>
<feature type="signal peptide" evidence="3">
    <location>
        <begin position="1"/>
        <end position="16"/>
    </location>
</feature>
<evidence type="ECO:0000256" key="3">
    <source>
        <dbReference type="SAM" id="SignalP"/>
    </source>
</evidence>
<keyword evidence="5" id="KW-1185">Reference proteome</keyword>
<evidence type="ECO:0000256" key="2">
    <source>
        <dbReference type="SAM" id="Phobius"/>
    </source>
</evidence>
<name>A0A9W6ZK64_9STRA</name>
<evidence type="ECO:0000313" key="4">
    <source>
        <dbReference type="EMBL" id="GMH52792.1"/>
    </source>
</evidence>
<gene>
    <name evidence="4" type="ORF">TrRE_jg12668</name>
</gene>
<keyword evidence="3" id="KW-0732">Signal</keyword>